<dbReference type="EMBL" id="UOEU01000379">
    <property type="protein sequence ID" value="VAW32659.1"/>
    <property type="molecule type" value="Genomic_DNA"/>
</dbReference>
<dbReference type="AlphaFoldDB" id="A0A3B0V728"/>
<sequence length="114" mass="12833">MKKKITLELSMTDYNLLQDIADACKWPLEEVVVQCIQGGMPPSLSKVPDAFHDELLSLNALSDKALMSVVDGKWPAPSGKGAVYKKADFISLRRTYALSLLRWRGHPIDHYELF</sequence>
<evidence type="ECO:0000313" key="1">
    <source>
        <dbReference type="EMBL" id="VAW32659.1"/>
    </source>
</evidence>
<accession>A0A3B0V728</accession>
<gene>
    <name evidence="1" type="ORF">MNBD_CHLOROFLEXI01-1937</name>
</gene>
<proteinExistence type="predicted"/>
<name>A0A3B0V728_9ZZZZ</name>
<protein>
    <submittedName>
        <fullName evidence="1">Uncharacterized protein</fullName>
    </submittedName>
</protein>
<organism evidence="1">
    <name type="scientific">hydrothermal vent metagenome</name>
    <dbReference type="NCBI Taxonomy" id="652676"/>
    <lineage>
        <taxon>unclassified sequences</taxon>
        <taxon>metagenomes</taxon>
        <taxon>ecological metagenomes</taxon>
    </lineage>
</organism>
<reference evidence="1" key="1">
    <citation type="submission" date="2018-06" db="EMBL/GenBank/DDBJ databases">
        <authorList>
            <person name="Zhirakovskaya E."/>
        </authorList>
    </citation>
    <scope>NUCLEOTIDE SEQUENCE</scope>
</reference>